<accession>A0A4V2SBD4</accession>
<keyword evidence="3" id="KW-1185">Reference proteome</keyword>
<proteinExistence type="predicted"/>
<evidence type="ECO:0000256" key="1">
    <source>
        <dbReference type="SAM" id="MobiDB-lite"/>
    </source>
</evidence>
<reference evidence="2 3" key="1">
    <citation type="submission" date="2019-03" db="EMBL/GenBank/DDBJ databases">
        <title>Genomic Encyclopedia of Type Strains, Phase IV (KMG-IV): sequencing the most valuable type-strain genomes for metagenomic binning, comparative biology and taxonomic classification.</title>
        <authorList>
            <person name="Goeker M."/>
        </authorList>
    </citation>
    <scope>NUCLEOTIDE SEQUENCE [LARGE SCALE GENOMIC DNA]</scope>
    <source>
        <strain evidence="2 3">DSM 23344</strain>
    </source>
</reference>
<feature type="region of interest" description="Disordered" evidence="1">
    <location>
        <begin position="144"/>
        <end position="163"/>
    </location>
</feature>
<sequence>MVGLWGYGGGFRSRVWVGRPVAAGAGSGRGCGWDGRSLRGRVPIKGVGGTAGRCGESGSGRCATRSAIAVRLLNSDSARRNPAAALPAKRDPIGRPTHTLDRNPLPVVPARRILRGVRTFHGAIRWRTVCGQDGRSRAPMDGISACPPPDSTVKGPTSEPPWMGSRRVRRRVKRRRFRCGSPPVISPPPPVNSKPFNAKSLEHACPTSTKWFWPIQAVSIPR</sequence>
<gene>
    <name evidence="2" type="ORF">EV688_11012</name>
</gene>
<dbReference type="EMBL" id="SLWX01000010">
    <property type="protein sequence ID" value="TCO75060.1"/>
    <property type="molecule type" value="Genomic_DNA"/>
</dbReference>
<feature type="region of interest" description="Disordered" evidence="1">
    <location>
        <begin position="80"/>
        <end position="104"/>
    </location>
</feature>
<dbReference type="AlphaFoldDB" id="A0A4V2SBD4"/>
<feature type="compositionally biased region" description="Basic and acidic residues" evidence="1">
    <location>
        <begin position="88"/>
        <end position="101"/>
    </location>
</feature>
<evidence type="ECO:0000313" key="3">
    <source>
        <dbReference type="Proteomes" id="UP000294980"/>
    </source>
</evidence>
<dbReference type="Proteomes" id="UP000294980">
    <property type="component" value="Unassembled WGS sequence"/>
</dbReference>
<comment type="caution">
    <text evidence="2">The sequence shown here is derived from an EMBL/GenBank/DDBJ whole genome shotgun (WGS) entry which is preliminary data.</text>
</comment>
<protein>
    <submittedName>
        <fullName evidence="2">Uncharacterized protein</fullName>
    </submittedName>
</protein>
<evidence type="ECO:0000313" key="2">
    <source>
        <dbReference type="EMBL" id="TCO75060.1"/>
    </source>
</evidence>
<organism evidence="2 3">
    <name type="scientific">Chromatocurvus halotolerans</name>
    <dbReference type="NCBI Taxonomy" id="1132028"/>
    <lineage>
        <taxon>Bacteria</taxon>
        <taxon>Pseudomonadati</taxon>
        <taxon>Pseudomonadota</taxon>
        <taxon>Gammaproteobacteria</taxon>
        <taxon>Cellvibrionales</taxon>
        <taxon>Halieaceae</taxon>
        <taxon>Chromatocurvus</taxon>
    </lineage>
</organism>
<name>A0A4V2SBD4_9GAMM</name>